<evidence type="ECO:0000256" key="5">
    <source>
        <dbReference type="ARBA" id="ARBA00023163"/>
    </source>
</evidence>
<sequence length="651" mass="75199">MVNMLSKRIANILKLLLESKKPLTSEEISKFLGVSSRTVRSDIKDLNDLLKKNGGIINSEKSKGYTLLVSNKILFNKFKDENVEKDDKHLLEVKVSTPQERISYIITKLLLNALNDRQITQMDLAEEMFISLSTLKNDLKEVEKKLAKYDLKIIGYKTKGMMIYGNEAQIRYCISEYIFSSNKSNCIDDNEFYKNIFNGIDLRILKDIVLKIISKYSIRLTDAAFENILTHIAITIKRSSNKNLIVYSIDQINVIEKTSELSVVKEIVKEIYEKLNIYLIETEIYYITQHLIASKKYLNIIENEDIDECDYIVLLIINRVKEITEIDFSDDGQLITGLKIHLKIAISRMKFDMNIRNDMLEVIKNNYPLAFQIAVIASKVIEEKEQVIVDENEIGYVAIHFGAALSRKGINNEVNYKTAVIACSTGIGTAFLIKAKIEEYFKTKIKVIKTISGYELDEKLINSVDLILTTIPIRNIDSEKIVQVGNLLNDNDIKKIQDKLLGKDNSNELRYEDFFRKECFYKNKNLKNRNEVIEFLTDDIISKGFMTDKGKESIFEREEMSSTEIGHLVAIPHPIENDTKISSISILVLDKPIIWDELPVQVVFLISISNDKFKLWETVFMKMFKYLVEENGVKELIKNKNYDKFINNFIK</sequence>
<dbReference type="AlphaFoldDB" id="A0A0B5QUA9"/>
<proteinExistence type="predicted"/>
<dbReference type="InterPro" id="IPR036634">
    <property type="entry name" value="PRD_sf"/>
</dbReference>
<dbReference type="GO" id="GO:0006355">
    <property type="term" value="P:regulation of DNA-templated transcription"/>
    <property type="evidence" value="ECO:0007669"/>
    <property type="project" value="InterPro"/>
</dbReference>
<evidence type="ECO:0000259" key="7">
    <source>
        <dbReference type="PROSITE" id="PS51094"/>
    </source>
</evidence>
<dbReference type="PROSITE" id="PS51094">
    <property type="entry name" value="PTS_EIIA_TYPE_2"/>
    <property type="match status" value="1"/>
</dbReference>
<keyword evidence="2" id="KW-0677">Repeat</keyword>
<evidence type="ECO:0000256" key="3">
    <source>
        <dbReference type="ARBA" id="ARBA00023015"/>
    </source>
</evidence>
<dbReference type="InterPro" id="IPR016152">
    <property type="entry name" value="PTrfase/Anion_transptr"/>
</dbReference>
<dbReference type="InterPro" id="IPR050661">
    <property type="entry name" value="BglG_antiterminators"/>
</dbReference>
<dbReference type="InterPro" id="IPR036095">
    <property type="entry name" value="PTS_EIIB-like_sf"/>
</dbReference>
<feature type="coiled-coil region" evidence="6">
    <location>
        <begin position="125"/>
        <end position="152"/>
    </location>
</feature>
<evidence type="ECO:0000313" key="10">
    <source>
        <dbReference type="EMBL" id="AJH01817.1"/>
    </source>
</evidence>
<feature type="domain" description="PTS EIIA type-2" evidence="7">
    <location>
        <begin position="513"/>
        <end position="651"/>
    </location>
</feature>
<dbReference type="Pfam" id="PF00359">
    <property type="entry name" value="PTS_EIIA_2"/>
    <property type="match status" value="1"/>
</dbReference>
<dbReference type="Proteomes" id="UP000031866">
    <property type="component" value="Chromosome"/>
</dbReference>
<name>A0A0B5QUA9_CLOBE</name>
<dbReference type="Pfam" id="PF00874">
    <property type="entry name" value="PRD"/>
    <property type="match status" value="2"/>
</dbReference>
<organism evidence="10 11">
    <name type="scientific">Clostridium beijerinckii</name>
    <name type="common">Clostridium MP</name>
    <dbReference type="NCBI Taxonomy" id="1520"/>
    <lineage>
        <taxon>Bacteria</taxon>
        <taxon>Bacillati</taxon>
        <taxon>Bacillota</taxon>
        <taxon>Clostridia</taxon>
        <taxon>Eubacteriales</taxon>
        <taxon>Clostridiaceae</taxon>
        <taxon>Clostridium</taxon>
    </lineage>
</organism>
<dbReference type="Pfam" id="PF05043">
    <property type="entry name" value="Mga"/>
    <property type="match status" value="1"/>
</dbReference>
<protein>
    <submittedName>
        <fullName evidence="10">Uncharacterized protein</fullName>
    </submittedName>
</protein>
<evidence type="ECO:0000259" key="9">
    <source>
        <dbReference type="PROSITE" id="PS51372"/>
    </source>
</evidence>
<dbReference type="Gene3D" id="3.40.50.2300">
    <property type="match status" value="1"/>
</dbReference>
<dbReference type="InterPro" id="IPR002178">
    <property type="entry name" value="PTS_EIIA_type-2_dom"/>
</dbReference>
<dbReference type="InterPro" id="IPR036390">
    <property type="entry name" value="WH_DNA-bd_sf"/>
</dbReference>
<feature type="domain" description="PRD" evidence="9">
    <location>
        <begin position="196"/>
        <end position="301"/>
    </location>
</feature>
<dbReference type="Gene3D" id="3.40.930.10">
    <property type="entry name" value="Mannitol-specific EII, Chain A"/>
    <property type="match status" value="1"/>
</dbReference>
<accession>A0A0B5QUA9</accession>
<dbReference type="InterPro" id="IPR007737">
    <property type="entry name" value="Mga_HTH"/>
</dbReference>
<dbReference type="OrthoDB" id="3175596at2"/>
<dbReference type="Pfam" id="PF08279">
    <property type="entry name" value="HTH_11"/>
    <property type="match status" value="1"/>
</dbReference>
<keyword evidence="4" id="KW-0010">Activator</keyword>
<dbReference type="PROSITE" id="PS51372">
    <property type="entry name" value="PRD_2"/>
    <property type="match status" value="2"/>
</dbReference>
<dbReference type="CDD" id="cd05568">
    <property type="entry name" value="PTS_IIB_bgl_like"/>
    <property type="match status" value="1"/>
</dbReference>
<dbReference type="EMBL" id="CP010086">
    <property type="protein sequence ID" value="AJH01817.1"/>
    <property type="molecule type" value="Genomic_DNA"/>
</dbReference>
<dbReference type="SUPFAM" id="SSF63520">
    <property type="entry name" value="PTS-regulatory domain, PRD"/>
    <property type="match status" value="2"/>
</dbReference>
<keyword evidence="6" id="KW-0175">Coiled coil</keyword>
<dbReference type="InterPro" id="IPR013011">
    <property type="entry name" value="PTS_EIIB_2"/>
</dbReference>
<dbReference type="InterPro" id="IPR013196">
    <property type="entry name" value="HTH_11"/>
</dbReference>
<dbReference type="InterPro" id="IPR036388">
    <property type="entry name" value="WH-like_DNA-bd_sf"/>
</dbReference>
<evidence type="ECO:0000256" key="4">
    <source>
        <dbReference type="ARBA" id="ARBA00023159"/>
    </source>
</evidence>
<evidence type="ECO:0000256" key="6">
    <source>
        <dbReference type="SAM" id="Coils"/>
    </source>
</evidence>
<dbReference type="RefSeq" id="WP_041900289.1">
    <property type="nucleotide sequence ID" value="NZ_CP010086.2"/>
</dbReference>
<dbReference type="PANTHER" id="PTHR30185:SF13">
    <property type="entry name" value="LICABCH OPERON REGULATOR-RELATED"/>
    <property type="match status" value="1"/>
</dbReference>
<keyword evidence="3" id="KW-0805">Transcription regulation</keyword>
<evidence type="ECO:0000256" key="1">
    <source>
        <dbReference type="ARBA" id="ARBA00022679"/>
    </source>
</evidence>
<dbReference type="SUPFAM" id="SSF52794">
    <property type="entry name" value="PTS system IIB component-like"/>
    <property type="match status" value="1"/>
</dbReference>
<keyword evidence="1" id="KW-0808">Transferase</keyword>
<evidence type="ECO:0000256" key="2">
    <source>
        <dbReference type="ARBA" id="ARBA00022737"/>
    </source>
</evidence>
<dbReference type="InterPro" id="IPR011608">
    <property type="entry name" value="PRD"/>
</dbReference>
<reference evidence="11" key="1">
    <citation type="submission" date="2014-12" db="EMBL/GenBank/DDBJ databases">
        <title>Genome sequence of Clostridium beijerinckii strain 59B.</title>
        <authorList>
            <person name="Little G.T."/>
            <person name="Minton N.P."/>
        </authorList>
    </citation>
    <scope>NUCLEOTIDE SEQUENCE [LARGE SCALE GENOMIC DNA]</scope>
    <source>
        <strain evidence="11">59B</strain>
    </source>
</reference>
<dbReference type="STRING" id="1520.LF65_05292"/>
<gene>
    <name evidence="10" type="ORF">LF65_05292</name>
</gene>
<dbReference type="GO" id="GO:0009401">
    <property type="term" value="P:phosphoenolpyruvate-dependent sugar phosphotransferase system"/>
    <property type="evidence" value="ECO:0007669"/>
    <property type="project" value="InterPro"/>
</dbReference>
<dbReference type="Gene3D" id="1.10.10.10">
    <property type="entry name" value="Winged helix-like DNA-binding domain superfamily/Winged helix DNA-binding domain"/>
    <property type="match status" value="2"/>
</dbReference>
<feature type="domain" description="PTS EIIB type-2" evidence="8">
    <location>
        <begin position="417"/>
        <end position="508"/>
    </location>
</feature>
<feature type="domain" description="PRD" evidence="9">
    <location>
        <begin position="304"/>
        <end position="411"/>
    </location>
</feature>
<dbReference type="PROSITE" id="PS51099">
    <property type="entry name" value="PTS_EIIB_TYPE_2"/>
    <property type="match status" value="1"/>
</dbReference>
<dbReference type="Pfam" id="PF02302">
    <property type="entry name" value="PTS_IIB"/>
    <property type="match status" value="1"/>
</dbReference>
<dbReference type="GO" id="GO:0008982">
    <property type="term" value="F:protein-N(PI)-phosphohistidine-sugar phosphotransferase activity"/>
    <property type="evidence" value="ECO:0007669"/>
    <property type="project" value="InterPro"/>
</dbReference>
<evidence type="ECO:0000313" key="11">
    <source>
        <dbReference type="Proteomes" id="UP000031866"/>
    </source>
</evidence>
<keyword evidence="5" id="KW-0804">Transcription</keyword>
<dbReference type="KEGG" id="cbei:LF65_05292"/>
<evidence type="ECO:0000259" key="8">
    <source>
        <dbReference type="PROSITE" id="PS51099"/>
    </source>
</evidence>
<dbReference type="SUPFAM" id="SSF46785">
    <property type="entry name" value="Winged helix' DNA-binding domain"/>
    <property type="match status" value="1"/>
</dbReference>
<dbReference type="Gene3D" id="1.10.1790.10">
    <property type="entry name" value="PRD domain"/>
    <property type="match status" value="2"/>
</dbReference>
<dbReference type="PANTHER" id="PTHR30185">
    <property type="entry name" value="CRYPTIC BETA-GLUCOSIDE BGL OPERON ANTITERMINATOR"/>
    <property type="match status" value="1"/>
</dbReference>
<dbReference type="InterPro" id="IPR003501">
    <property type="entry name" value="PTS_EIIB_2/3"/>
</dbReference>
<dbReference type="SUPFAM" id="SSF55804">
    <property type="entry name" value="Phoshotransferase/anion transport protein"/>
    <property type="match status" value="1"/>
</dbReference>